<dbReference type="SUPFAM" id="SSF56672">
    <property type="entry name" value="DNA/RNA polymerases"/>
    <property type="match status" value="1"/>
</dbReference>
<keyword evidence="2" id="KW-0548">Nucleotidyltransferase</keyword>
<dbReference type="STRING" id="906689.A0A2I0WBN8"/>
<dbReference type="InterPro" id="IPR043128">
    <property type="entry name" value="Rev_trsase/Diguanyl_cyclase"/>
</dbReference>
<dbReference type="Proteomes" id="UP000233837">
    <property type="component" value="Unassembled WGS sequence"/>
</dbReference>
<protein>
    <submittedName>
        <fullName evidence="2">RNA-directed DNA polymerase</fullName>
    </submittedName>
</protein>
<dbReference type="Gene3D" id="3.30.70.270">
    <property type="match status" value="1"/>
</dbReference>
<dbReference type="InterPro" id="IPR043502">
    <property type="entry name" value="DNA/RNA_pol_sf"/>
</dbReference>
<name>A0A2I0WBN8_9ASPA</name>
<dbReference type="PANTHER" id="PTHR24559:SF444">
    <property type="entry name" value="REVERSE TRANSCRIPTASE DOMAIN-CONTAINING PROTEIN"/>
    <property type="match status" value="1"/>
</dbReference>
<organism evidence="2 3">
    <name type="scientific">Dendrobium catenatum</name>
    <dbReference type="NCBI Taxonomy" id="906689"/>
    <lineage>
        <taxon>Eukaryota</taxon>
        <taxon>Viridiplantae</taxon>
        <taxon>Streptophyta</taxon>
        <taxon>Embryophyta</taxon>
        <taxon>Tracheophyta</taxon>
        <taxon>Spermatophyta</taxon>
        <taxon>Magnoliopsida</taxon>
        <taxon>Liliopsida</taxon>
        <taxon>Asparagales</taxon>
        <taxon>Orchidaceae</taxon>
        <taxon>Epidendroideae</taxon>
        <taxon>Malaxideae</taxon>
        <taxon>Dendrobiinae</taxon>
        <taxon>Dendrobium</taxon>
    </lineage>
</organism>
<reference evidence="2 3" key="1">
    <citation type="journal article" date="2016" name="Sci. Rep.">
        <title>The Dendrobium catenatum Lindl. genome sequence provides insights into polysaccharide synthase, floral development and adaptive evolution.</title>
        <authorList>
            <person name="Zhang G.Q."/>
            <person name="Xu Q."/>
            <person name="Bian C."/>
            <person name="Tsai W.C."/>
            <person name="Yeh C.M."/>
            <person name="Liu K.W."/>
            <person name="Yoshida K."/>
            <person name="Zhang L.S."/>
            <person name="Chang S.B."/>
            <person name="Chen F."/>
            <person name="Shi Y."/>
            <person name="Su Y.Y."/>
            <person name="Zhang Y.Q."/>
            <person name="Chen L.J."/>
            <person name="Yin Y."/>
            <person name="Lin M."/>
            <person name="Huang H."/>
            <person name="Deng H."/>
            <person name="Wang Z.W."/>
            <person name="Zhu S.L."/>
            <person name="Zhao X."/>
            <person name="Deng C."/>
            <person name="Niu S.C."/>
            <person name="Huang J."/>
            <person name="Wang M."/>
            <person name="Liu G.H."/>
            <person name="Yang H.J."/>
            <person name="Xiao X.J."/>
            <person name="Hsiao Y.Y."/>
            <person name="Wu W.L."/>
            <person name="Chen Y.Y."/>
            <person name="Mitsuda N."/>
            <person name="Ohme-Takagi M."/>
            <person name="Luo Y.B."/>
            <person name="Van de Peer Y."/>
            <person name="Liu Z.J."/>
        </authorList>
    </citation>
    <scope>NUCLEOTIDE SEQUENCE [LARGE SCALE GENOMIC DNA]</scope>
    <source>
        <tissue evidence="2">The whole plant</tissue>
    </source>
</reference>
<proteinExistence type="predicted"/>
<keyword evidence="2" id="KW-0695">RNA-directed DNA polymerase</keyword>
<keyword evidence="3" id="KW-1185">Reference proteome</keyword>
<keyword evidence="2" id="KW-0808">Transferase</keyword>
<evidence type="ECO:0000313" key="2">
    <source>
        <dbReference type="EMBL" id="PKU73073.1"/>
    </source>
</evidence>
<dbReference type="GO" id="GO:0003964">
    <property type="term" value="F:RNA-directed DNA polymerase activity"/>
    <property type="evidence" value="ECO:0007669"/>
    <property type="project" value="UniProtKB-KW"/>
</dbReference>
<dbReference type="PANTHER" id="PTHR24559">
    <property type="entry name" value="TRANSPOSON TY3-I GAG-POL POLYPROTEIN"/>
    <property type="match status" value="1"/>
</dbReference>
<dbReference type="EMBL" id="KZ502789">
    <property type="protein sequence ID" value="PKU73073.1"/>
    <property type="molecule type" value="Genomic_DNA"/>
</dbReference>
<reference evidence="2 3" key="2">
    <citation type="journal article" date="2017" name="Nature">
        <title>The Apostasia genome and the evolution of orchids.</title>
        <authorList>
            <person name="Zhang G.Q."/>
            <person name="Liu K.W."/>
            <person name="Li Z."/>
            <person name="Lohaus R."/>
            <person name="Hsiao Y.Y."/>
            <person name="Niu S.C."/>
            <person name="Wang J.Y."/>
            <person name="Lin Y.C."/>
            <person name="Xu Q."/>
            <person name="Chen L.J."/>
            <person name="Yoshida K."/>
            <person name="Fujiwara S."/>
            <person name="Wang Z.W."/>
            <person name="Zhang Y.Q."/>
            <person name="Mitsuda N."/>
            <person name="Wang M."/>
            <person name="Liu G.H."/>
            <person name="Pecoraro L."/>
            <person name="Huang H.X."/>
            <person name="Xiao X.J."/>
            <person name="Lin M."/>
            <person name="Wu X.Y."/>
            <person name="Wu W.L."/>
            <person name="Chen Y.Y."/>
            <person name="Chang S.B."/>
            <person name="Sakamoto S."/>
            <person name="Ohme-Takagi M."/>
            <person name="Yagi M."/>
            <person name="Zeng S.J."/>
            <person name="Shen C.Y."/>
            <person name="Yeh C.M."/>
            <person name="Luo Y.B."/>
            <person name="Tsai W.C."/>
            <person name="Van de Peer Y."/>
            <person name="Liu Z.J."/>
        </authorList>
    </citation>
    <scope>NUCLEOTIDE SEQUENCE [LARGE SCALE GENOMIC DNA]</scope>
    <source>
        <tissue evidence="2">The whole plant</tissue>
    </source>
</reference>
<feature type="domain" description="Reverse transcriptase" evidence="1">
    <location>
        <begin position="4"/>
        <end position="119"/>
    </location>
</feature>
<gene>
    <name evidence="2" type="ORF">MA16_Dca024086</name>
</gene>
<dbReference type="AlphaFoldDB" id="A0A2I0WBN8"/>
<accession>A0A2I0WBN8</accession>
<sequence length="123" mass="14336">MVWKGSEAWRMCIDYTDLNKACPKDSFSLPRIDLLVDTTSRHQMLSLMDAYSSYNQIKMNLTDEEATSFQTDRGSYFYQVMPFRLKNVGATYQHLMNKDFKTLIGHTIEVFVDDMLVKSLKKS</sequence>
<evidence type="ECO:0000259" key="1">
    <source>
        <dbReference type="Pfam" id="PF00078"/>
    </source>
</evidence>
<dbReference type="Pfam" id="PF00078">
    <property type="entry name" value="RVT_1"/>
    <property type="match status" value="1"/>
</dbReference>
<dbReference type="CDD" id="cd01647">
    <property type="entry name" value="RT_LTR"/>
    <property type="match status" value="1"/>
</dbReference>
<evidence type="ECO:0000313" key="3">
    <source>
        <dbReference type="Proteomes" id="UP000233837"/>
    </source>
</evidence>
<dbReference type="Gene3D" id="3.10.10.10">
    <property type="entry name" value="HIV Type 1 Reverse Transcriptase, subunit A, domain 1"/>
    <property type="match status" value="1"/>
</dbReference>
<dbReference type="InterPro" id="IPR000477">
    <property type="entry name" value="RT_dom"/>
</dbReference>
<dbReference type="InterPro" id="IPR053134">
    <property type="entry name" value="RNA-dir_DNA_polymerase"/>
</dbReference>